<proteinExistence type="predicted"/>
<organism evidence="4 5">
    <name type="scientific">Penicillium subrubescens</name>
    <dbReference type="NCBI Taxonomy" id="1316194"/>
    <lineage>
        <taxon>Eukaryota</taxon>
        <taxon>Fungi</taxon>
        <taxon>Dikarya</taxon>
        <taxon>Ascomycota</taxon>
        <taxon>Pezizomycotina</taxon>
        <taxon>Eurotiomycetes</taxon>
        <taxon>Eurotiomycetidae</taxon>
        <taxon>Eurotiales</taxon>
        <taxon>Aspergillaceae</taxon>
        <taxon>Penicillium</taxon>
    </lineage>
</organism>
<dbReference type="AlphaFoldDB" id="A0A1Q5UQ33"/>
<comment type="caution">
    <text evidence="4">The sequence shown here is derived from an EMBL/GenBank/DDBJ whole genome shotgun (WGS) entry which is preliminary data.</text>
</comment>
<dbReference type="InterPro" id="IPR036770">
    <property type="entry name" value="Ankyrin_rpt-contain_sf"/>
</dbReference>
<dbReference type="STRING" id="1316194.A0A1Q5UQ33"/>
<protein>
    <submittedName>
        <fullName evidence="4">Inversin</fullName>
    </submittedName>
</protein>
<sequence length="121" mass="13534">MAESMVKLLLENGQVDLNPRASDGHTPLSQAASRGHESVVKRLLVTGRVDVDMRGFNKHFTPLLWAAYRGQDSVVKLLLESRRVDIDSRDYDGYTPLSQATLGGHESVVNYHSRLVEWIST</sequence>
<dbReference type="PROSITE" id="PS50297">
    <property type="entry name" value="ANK_REP_REGION"/>
    <property type="match status" value="1"/>
</dbReference>
<keyword evidence="2 3" id="KW-0040">ANK repeat</keyword>
<dbReference type="Pfam" id="PF12796">
    <property type="entry name" value="Ank_2"/>
    <property type="match status" value="1"/>
</dbReference>
<evidence type="ECO:0000256" key="3">
    <source>
        <dbReference type="PROSITE-ProRule" id="PRU00023"/>
    </source>
</evidence>
<gene>
    <name evidence="4" type="ORF">PENSUB_13928</name>
</gene>
<feature type="repeat" description="ANK" evidence="3">
    <location>
        <begin position="23"/>
        <end position="47"/>
    </location>
</feature>
<dbReference type="SUPFAM" id="SSF48403">
    <property type="entry name" value="Ankyrin repeat"/>
    <property type="match status" value="1"/>
</dbReference>
<dbReference type="PANTHER" id="PTHR24198:SF165">
    <property type="entry name" value="ANKYRIN REPEAT-CONTAINING PROTEIN-RELATED"/>
    <property type="match status" value="1"/>
</dbReference>
<dbReference type="Gene3D" id="1.25.40.20">
    <property type="entry name" value="Ankyrin repeat-containing domain"/>
    <property type="match status" value="1"/>
</dbReference>
<evidence type="ECO:0000256" key="2">
    <source>
        <dbReference type="ARBA" id="ARBA00023043"/>
    </source>
</evidence>
<dbReference type="InterPro" id="IPR002110">
    <property type="entry name" value="Ankyrin_rpt"/>
</dbReference>
<name>A0A1Q5UQ33_9EURO</name>
<keyword evidence="5" id="KW-1185">Reference proteome</keyword>
<dbReference type="Proteomes" id="UP000186955">
    <property type="component" value="Unassembled WGS sequence"/>
</dbReference>
<dbReference type="EMBL" id="MNBE01000079">
    <property type="protein sequence ID" value="OKP14576.1"/>
    <property type="molecule type" value="Genomic_DNA"/>
</dbReference>
<accession>A0A1Q5UQ33</accession>
<evidence type="ECO:0000256" key="1">
    <source>
        <dbReference type="ARBA" id="ARBA00022737"/>
    </source>
</evidence>
<dbReference type="PANTHER" id="PTHR24198">
    <property type="entry name" value="ANKYRIN REPEAT AND PROTEIN KINASE DOMAIN-CONTAINING PROTEIN"/>
    <property type="match status" value="1"/>
</dbReference>
<keyword evidence="1" id="KW-0677">Repeat</keyword>
<dbReference type="SMART" id="SM00248">
    <property type="entry name" value="ANK"/>
    <property type="match status" value="3"/>
</dbReference>
<reference evidence="4 5" key="1">
    <citation type="submission" date="2016-10" db="EMBL/GenBank/DDBJ databases">
        <title>Genome sequence of the ascomycete fungus Penicillium subrubescens.</title>
        <authorList>
            <person name="De Vries R.P."/>
            <person name="Peng M."/>
            <person name="Dilokpimol A."/>
            <person name="Hilden K."/>
            <person name="Makela M.R."/>
            <person name="Grigoriev I."/>
            <person name="Riley R."/>
            <person name="Granchi Z."/>
        </authorList>
    </citation>
    <scope>NUCLEOTIDE SEQUENCE [LARGE SCALE GENOMIC DNA]</scope>
    <source>
        <strain evidence="4 5">CBS 132785</strain>
    </source>
</reference>
<evidence type="ECO:0000313" key="5">
    <source>
        <dbReference type="Proteomes" id="UP000186955"/>
    </source>
</evidence>
<dbReference type="PROSITE" id="PS50088">
    <property type="entry name" value="ANK_REPEAT"/>
    <property type="match status" value="1"/>
</dbReference>
<evidence type="ECO:0000313" key="4">
    <source>
        <dbReference type="EMBL" id="OKP14576.1"/>
    </source>
</evidence>